<dbReference type="OrthoDB" id="8767433at2759"/>
<name>A0A553R028_9TELE</name>
<accession>A0A553R028</accession>
<evidence type="ECO:0000313" key="2">
    <source>
        <dbReference type="Proteomes" id="UP000316079"/>
    </source>
</evidence>
<dbReference type="EMBL" id="SRMA01025355">
    <property type="protein sequence ID" value="TRY95567.1"/>
    <property type="molecule type" value="Genomic_DNA"/>
</dbReference>
<gene>
    <name evidence="1" type="ORF">DNTS_001642</name>
</gene>
<comment type="caution">
    <text evidence="1">The sequence shown here is derived from an EMBL/GenBank/DDBJ whole genome shotgun (WGS) entry which is preliminary data.</text>
</comment>
<protein>
    <submittedName>
        <fullName evidence="1">Uncharacterized protein</fullName>
    </submittedName>
</protein>
<sequence length="89" mass="10175">MLGRISAWWTRMSPYYTGANKEVFYFLPIVGYVYYRISYGGKSKAEESSKAITLIGAPELISPCPRCIFSLEEIQPKDIHVVFYGNNKI</sequence>
<proteinExistence type="predicted"/>
<evidence type="ECO:0000313" key="1">
    <source>
        <dbReference type="EMBL" id="TRY95567.1"/>
    </source>
</evidence>
<organism evidence="1 2">
    <name type="scientific">Danionella cerebrum</name>
    <dbReference type="NCBI Taxonomy" id="2873325"/>
    <lineage>
        <taxon>Eukaryota</taxon>
        <taxon>Metazoa</taxon>
        <taxon>Chordata</taxon>
        <taxon>Craniata</taxon>
        <taxon>Vertebrata</taxon>
        <taxon>Euteleostomi</taxon>
        <taxon>Actinopterygii</taxon>
        <taxon>Neopterygii</taxon>
        <taxon>Teleostei</taxon>
        <taxon>Ostariophysi</taxon>
        <taxon>Cypriniformes</taxon>
        <taxon>Danionidae</taxon>
        <taxon>Danioninae</taxon>
        <taxon>Danionella</taxon>
    </lineage>
</organism>
<reference evidence="1 2" key="1">
    <citation type="journal article" date="2019" name="Sci. Data">
        <title>Hybrid genome assembly and annotation of Danionella translucida.</title>
        <authorList>
            <person name="Kadobianskyi M."/>
            <person name="Schulze L."/>
            <person name="Schuelke M."/>
            <person name="Judkewitz B."/>
        </authorList>
    </citation>
    <scope>NUCLEOTIDE SEQUENCE [LARGE SCALE GENOMIC DNA]</scope>
    <source>
        <strain evidence="1 2">Bolton</strain>
    </source>
</reference>
<keyword evidence="2" id="KW-1185">Reference proteome</keyword>
<dbReference type="AlphaFoldDB" id="A0A553R028"/>
<dbReference type="Proteomes" id="UP000316079">
    <property type="component" value="Unassembled WGS sequence"/>
</dbReference>